<reference evidence="2 3" key="1">
    <citation type="journal article" date="2013" name="Nature">
        <title>Anaerobic oxidation of methane coupled to nitrate reduction in a novel archaeal lineage.</title>
        <authorList>
            <person name="Haroon M.F."/>
            <person name="Hu S."/>
            <person name="Shi Y."/>
            <person name="Imelfort M."/>
            <person name="Keller J."/>
            <person name="Hugenholtz P."/>
            <person name="Yuan Z."/>
            <person name="Tyson G.W."/>
        </authorList>
    </citation>
    <scope>NUCLEOTIDE SEQUENCE [LARGE SCALE GENOMIC DNA]</scope>
    <source>
        <strain evidence="2 3">ANME-2d</strain>
    </source>
</reference>
<dbReference type="GO" id="GO:0003676">
    <property type="term" value="F:nucleic acid binding"/>
    <property type="evidence" value="ECO:0007669"/>
    <property type="project" value="InterPro"/>
</dbReference>
<dbReference type="GO" id="GO:0015074">
    <property type="term" value="P:DNA integration"/>
    <property type="evidence" value="ECO:0007669"/>
    <property type="project" value="InterPro"/>
</dbReference>
<protein>
    <submittedName>
        <fullName evidence="2">Integrase family protein</fullName>
    </submittedName>
</protein>
<dbReference type="SUPFAM" id="SSF53098">
    <property type="entry name" value="Ribonuclease H-like"/>
    <property type="match status" value="1"/>
</dbReference>
<dbReference type="Gene3D" id="3.30.420.10">
    <property type="entry name" value="Ribonuclease H-like superfamily/Ribonuclease H"/>
    <property type="match status" value="1"/>
</dbReference>
<name>A0A062UYF3_9EURY</name>
<dbReference type="PROSITE" id="PS50994">
    <property type="entry name" value="INTEGRASE"/>
    <property type="match status" value="1"/>
</dbReference>
<proteinExistence type="predicted"/>
<feature type="domain" description="Integrase catalytic" evidence="1">
    <location>
        <begin position="1"/>
        <end position="75"/>
    </location>
</feature>
<accession>A0A062UYF3</accession>
<comment type="caution">
    <text evidence="2">The sequence shown here is derived from an EMBL/GenBank/DDBJ whole genome shotgun (WGS) entry which is preliminary data.</text>
</comment>
<dbReference type="InterPro" id="IPR001584">
    <property type="entry name" value="Integrase_cat-core"/>
</dbReference>
<dbReference type="EMBL" id="JMIY01000004">
    <property type="protein sequence ID" value="KCZ71941.1"/>
    <property type="molecule type" value="Genomic_DNA"/>
</dbReference>
<evidence type="ECO:0000313" key="3">
    <source>
        <dbReference type="Proteomes" id="UP000027153"/>
    </source>
</evidence>
<keyword evidence="3" id="KW-1185">Reference proteome</keyword>
<dbReference type="InterPro" id="IPR012337">
    <property type="entry name" value="RNaseH-like_sf"/>
</dbReference>
<sequence length="75" mass="8743">MEVLSCKESWKKFLKIQGIEPLFAHPYYPQDKGRVERTIRNVAEEFVNLQSYAPLREQEIPAMAEWADKGVSDMV</sequence>
<dbReference type="RefSeq" id="WP_048091017.1">
    <property type="nucleotide sequence ID" value="NZ_JMIY01000004.1"/>
</dbReference>
<dbReference type="Proteomes" id="UP000027153">
    <property type="component" value="Unassembled WGS sequence"/>
</dbReference>
<organism evidence="2 3">
    <name type="scientific">Candidatus Methanoperedens nitratireducens</name>
    <dbReference type="NCBI Taxonomy" id="1392998"/>
    <lineage>
        <taxon>Archaea</taxon>
        <taxon>Methanobacteriati</taxon>
        <taxon>Methanobacteriota</taxon>
        <taxon>Stenosarchaea group</taxon>
        <taxon>Methanomicrobia</taxon>
        <taxon>Methanosarcinales</taxon>
        <taxon>ANME-2 cluster</taxon>
        <taxon>Candidatus Methanoperedentaceae</taxon>
        <taxon>Candidatus Methanoperedens</taxon>
    </lineage>
</organism>
<evidence type="ECO:0000313" key="2">
    <source>
        <dbReference type="EMBL" id="KCZ71941.1"/>
    </source>
</evidence>
<evidence type="ECO:0000259" key="1">
    <source>
        <dbReference type="PROSITE" id="PS50994"/>
    </source>
</evidence>
<dbReference type="InterPro" id="IPR036397">
    <property type="entry name" value="RNaseH_sf"/>
</dbReference>
<gene>
    <name evidence="2" type="ORF">ANME2D_01998</name>
</gene>
<dbReference type="AlphaFoldDB" id="A0A062UYF3"/>